<proteinExistence type="predicted"/>
<feature type="non-terminal residue" evidence="2">
    <location>
        <position position="115"/>
    </location>
</feature>
<comment type="caution">
    <text evidence="2">The sequence shown here is derived from an EMBL/GenBank/DDBJ whole genome shotgun (WGS) entry which is preliminary data.</text>
</comment>
<accession>X1SQA1</accession>
<protein>
    <recommendedName>
        <fullName evidence="1">Nuclease associated modular domain-containing protein</fullName>
    </recommendedName>
</protein>
<name>X1SQA1_9ZZZZ</name>
<organism evidence="2">
    <name type="scientific">marine sediment metagenome</name>
    <dbReference type="NCBI Taxonomy" id="412755"/>
    <lineage>
        <taxon>unclassified sequences</taxon>
        <taxon>metagenomes</taxon>
        <taxon>ecological metagenomes</taxon>
    </lineage>
</organism>
<feature type="domain" description="Nuclease associated modular" evidence="1">
    <location>
        <begin position="50"/>
        <end position="66"/>
    </location>
</feature>
<dbReference type="GO" id="GO:0003677">
    <property type="term" value="F:DNA binding"/>
    <property type="evidence" value="ECO:0007669"/>
    <property type="project" value="InterPro"/>
</dbReference>
<dbReference type="AlphaFoldDB" id="X1SQA1"/>
<gene>
    <name evidence="2" type="ORF">S12H4_33021</name>
</gene>
<sequence>MKLKYCKCGCGSIIKNNRIWIKNHDKIGKKYMLGYKPSKETRQKISIAITGIKRSEKTKEKMRLIQQNMSILTKQKMSLAKKGIKLSEKHKKNIGLSLIGRVSGMKGKHHTEETK</sequence>
<evidence type="ECO:0000259" key="1">
    <source>
        <dbReference type="SMART" id="SM00496"/>
    </source>
</evidence>
<dbReference type="EMBL" id="BARW01019421">
    <property type="protein sequence ID" value="GAI95118.1"/>
    <property type="molecule type" value="Genomic_DNA"/>
</dbReference>
<feature type="domain" description="Nuclease associated modular" evidence="1">
    <location>
        <begin position="33"/>
        <end position="49"/>
    </location>
</feature>
<feature type="domain" description="Nuclease associated modular" evidence="1">
    <location>
        <begin position="82"/>
        <end position="98"/>
    </location>
</feature>
<reference evidence="2" key="1">
    <citation type="journal article" date="2014" name="Front. Microbiol.">
        <title>High frequency of phylogenetically diverse reductive dehalogenase-homologous genes in deep subseafloor sedimentary metagenomes.</title>
        <authorList>
            <person name="Kawai M."/>
            <person name="Futagami T."/>
            <person name="Toyoda A."/>
            <person name="Takaki Y."/>
            <person name="Nishi S."/>
            <person name="Hori S."/>
            <person name="Arai W."/>
            <person name="Tsubouchi T."/>
            <person name="Morono Y."/>
            <person name="Uchiyama I."/>
            <person name="Ito T."/>
            <person name="Fujiyama A."/>
            <person name="Inagaki F."/>
            <person name="Takami H."/>
        </authorList>
    </citation>
    <scope>NUCLEOTIDE SEQUENCE</scope>
    <source>
        <strain evidence="2">Expedition CK06-06</strain>
    </source>
</reference>
<dbReference type="InterPro" id="IPR003611">
    <property type="entry name" value="NUMOD3"/>
</dbReference>
<evidence type="ECO:0000313" key="2">
    <source>
        <dbReference type="EMBL" id="GAI95118.1"/>
    </source>
</evidence>
<dbReference type="Pfam" id="PF07460">
    <property type="entry name" value="NUMOD3"/>
    <property type="match status" value="2"/>
</dbReference>
<dbReference type="SMART" id="SM00496">
    <property type="entry name" value="IENR2"/>
    <property type="match status" value="3"/>
</dbReference>